<evidence type="ECO:0000256" key="4">
    <source>
        <dbReference type="ARBA" id="ARBA00022989"/>
    </source>
</evidence>
<feature type="transmembrane region" description="Helical" evidence="7">
    <location>
        <begin position="373"/>
        <end position="398"/>
    </location>
</feature>
<feature type="transmembrane region" description="Helical" evidence="7">
    <location>
        <begin position="782"/>
        <end position="809"/>
    </location>
</feature>
<dbReference type="EMBL" id="JAUSQU010000001">
    <property type="protein sequence ID" value="MDP9849444.1"/>
    <property type="molecule type" value="Genomic_DNA"/>
</dbReference>
<evidence type="ECO:0000313" key="10">
    <source>
        <dbReference type="Proteomes" id="UP001225356"/>
    </source>
</evidence>
<dbReference type="Proteomes" id="UP001225356">
    <property type="component" value="Unassembled WGS sequence"/>
</dbReference>
<comment type="subcellular location">
    <subcellularLocation>
        <location evidence="1">Cell membrane</location>
        <topology evidence="1">Multi-pass membrane protein</topology>
    </subcellularLocation>
</comment>
<evidence type="ECO:0000256" key="1">
    <source>
        <dbReference type="ARBA" id="ARBA00004651"/>
    </source>
</evidence>
<dbReference type="InterPro" id="IPR050250">
    <property type="entry name" value="Macrolide_Exporter_MacB"/>
</dbReference>
<feature type="transmembrane region" description="Helical" evidence="7">
    <location>
        <begin position="21"/>
        <end position="42"/>
    </location>
</feature>
<feature type="transmembrane region" description="Helical" evidence="7">
    <location>
        <begin position="419"/>
        <end position="439"/>
    </location>
</feature>
<feature type="domain" description="ABC3 transporter permease C-terminal" evidence="8">
    <location>
        <begin position="739"/>
        <end position="865"/>
    </location>
</feature>
<dbReference type="RefSeq" id="WP_307567297.1">
    <property type="nucleotide sequence ID" value="NZ_JAUSQU010000001.1"/>
</dbReference>
<comment type="caution">
    <text evidence="9">The sequence shown here is derived from an EMBL/GenBank/DDBJ whole genome shotgun (WGS) entry which is preliminary data.</text>
</comment>
<proteinExistence type="inferred from homology"/>
<dbReference type="PANTHER" id="PTHR30572:SF4">
    <property type="entry name" value="ABC TRANSPORTER PERMEASE YTRF"/>
    <property type="match status" value="1"/>
</dbReference>
<evidence type="ECO:0000256" key="7">
    <source>
        <dbReference type="SAM" id="Phobius"/>
    </source>
</evidence>
<feature type="transmembrane region" description="Helical" evidence="7">
    <location>
        <begin position="277"/>
        <end position="304"/>
    </location>
</feature>
<keyword evidence="10" id="KW-1185">Reference proteome</keyword>
<keyword evidence="2" id="KW-1003">Cell membrane</keyword>
<feature type="domain" description="ABC3 transporter permease C-terminal" evidence="8">
    <location>
        <begin position="291"/>
        <end position="400"/>
    </location>
</feature>
<organism evidence="9 10">
    <name type="scientific">Streptosporangium lutulentum</name>
    <dbReference type="NCBI Taxonomy" id="1461250"/>
    <lineage>
        <taxon>Bacteria</taxon>
        <taxon>Bacillati</taxon>
        <taxon>Actinomycetota</taxon>
        <taxon>Actinomycetes</taxon>
        <taxon>Streptosporangiales</taxon>
        <taxon>Streptosporangiaceae</taxon>
        <taxon>Streptosporangium</taxon>
    </lineage>
</organism>
<evidence type="ECO:0000256" key="3">
    <source>
        <dbReference type="ARBA" id="ARBA00022692"/>
    </source>
</evidence>
<dbReference type="PANTHER" id="PTHR30572">
    <property type="entry name" value="MEMBRANE COMPONENT OF TRANSPORTER-RELATED"/>
    <property type="match status" value="1"/>
</dbReference>
<gene>
    <name evidence="9" type="ORF">J2853_008655</name>
</gene>
<evidence type="ECO:0000313" key="9">
    <source>
        <dbReference type="EMBL" id="MDP9849444.1"/>
    </source>
</evidence>
<keyword evidence="3 7" id="KW-0812">Transmembrane</keyword>
<evidence type="ECO:0000256" key="6">
    <source>
        <dbReference type="ARBA" id="ARBA00038076"/>
    </source>
</evidence>
<name>A0ABT9QU73_9ACTN</name>
<reference evidence="9 10" key="1">
    <citation type="submission" date="2023-07" db="EMBL/GenBank/DDBJ databases">
        <title>Sequencing the genomes of 1000 actinobacteria strains.</title>
        <authorList>
            <person name="Klenk H.-P."/>
        </authorList>
    </citation>
    <scope>NUCLEOTIDE SEQUENCE [LARGE SCALE GENOMIC DNA]</scope>
    <source>
        <strain evidence="9 10">DSM 46740</strain>
    </source>
</reference>
<keyword evidence="5 7" id="KW-0472">Membrane</keyword>
<feature type="transmembrane region" description="Helical" evidence="7">
    <location>
        <begin position="445"/>
        <end position="464"/>
    </location>
</feature>
<sequence length="875" mass="92602">MSALFAALRISRRGIGRARARSALIIVMIGLPILALTAVLTVDVTRDMKPRERLTMDLGAADAKVTDRAAEPIRQDVTGNAWEPQRDRPLRERSQAEIQAVIGSGRLIPMSEDFTEYRNGTDYASVGVREVDLRDPMTAGMYPLLRGRHPQTVDEVVVTAFLKVEVGSTIRYTRDDVPKRVVGVVVKQPDRFNIEIIGLPGSLIPVRTTTPVEASGAAERSWLVDTPAPITWNETRRINRAGVTVLSRAVLEDPPSVGDGPAQAIREWLDSRGVNGFLVGVMGVTLAVIEVVLLAGPAFAVGLRRRRRELALISAQGGSARHLKLVVLADGLTLGLAAAVLGITGGVGTARAITSYLGVWPLGEMGPFEVPAVQIALVAVLGVFSGVAAAVVPAVQAARADVMAALTGRRAEVRDRAGWPLLGLILLVVGLGAMIYGIWVSDAVVLFGAVLGLLGLVMVTPRLVRLIGGLAGGLPLPFRLAARDASRNRGRTAPAIVAVLAAAAAFSAFAVGIASERRAFEEHYRMLYPMGATAVFGKDVTEESWKKIRPIVEGALPGVPLMEAYTAVDADDRGVAFQQMDGACSRCTTSTSGFGYLPAGGPDLLRLLLGRTDRAAETALAEGKMVIFNPKAVRDGMIRLNLSTWTSDELKERIIAVPAVVATVKGPFNVLGVMPVEVITKEGFTAKLSHLIVDPAVARLTPEQEQRLSGPVRAVTPKVAVQTERGSRRDDRPDLILWVMAAFASVVVLGGTFTAVGLAAADARSDLDTLSAIGARPGTRRLVAAGQAAFIVGLGVPLGLLVGLVPGFALASQASLRRDATQEIGLNGVPFEKMGVILSVPWPNLLAVGIGLPLAVALIAMAFARTRTTLTRRMG</sequence>
<protein>
    <submittedName>
        <fullName evidence="9">ABC transport system permease protein</fullName>
    </submittedName>
</protein>
<feature type="transmembrane region" description="Helical" evidence="7">
    <location>
        <begin position="735"/>
        <end position="761"/>
    </location>
</feature>
<evidence type="ECO:0000256" key="2">
    <source>
        <dbReference type="ARBA" id="ARBA00022475"/>
    </source>
</evidence>
<dbReference type="InterPro" id="IPR003838">
    <property type="entry name" value="ABC3_permease_C"/>
</dbReference>
<evidence type="ECO:0000259" key="8">
    <source>
        <dbReference type="Pfam" id="PF02687"/>
    </source>
</evidence>
<accession>A0ABT9QU73</accession>
<feature type="transmembrane region" description="Helical" evidence="7">
    <location>
        <begin position="493"/>
        <end position="514"/>
    </location>
</feature>
<dbReference type="Pfam" id="PF02687">
    <property type="entry name" value="FtsX"/>
    <property type="match status" value="2"/>
</dbReference>
<feature type="transmembrane region" description="Helical" evidence="7">
    <location>
        <begin position="325"/>
        <end position="353"/>
    </location>
</feature>
<evidence type="ECO:0000256" key="5">
    <source>
        <dbReference type="ARBA" id="ARBA00023136"/>
    </source>
</evidence>
<feature type="transmembrane region" description="Helical" evidence="7">
    <location>
        <begin position="842"/>
        <end position="864"/>
    </location>
</feature>
<comment type="similarity">
    <text evidence="6">Belongs to the ABC-4 integral membrane protein family.</text>
</comment>
<keyword evidence="4 7" id="KW-1133">Transmembrane helix</keyword>